<dbReference type="EMBL" id="LT906462">
    <property type="protein sequence ID" value="SNV71908.1"/>
    <property type="molecule type" value="Genomic_DNA"/>
</dbReference>
<evidence type="ECO:0000313" key="2">
    <source>
        <dbReference type="Proteomes" id="UP000242084"/>
    </source>
</evidence>
<evidence type="ECO:0000313" key="1">
    <source>
        <dbReference type="EMBL" id="SNV71908.1"/>
    </source>
</evidence>
<name>A0A239ZM63_9STAP</name>
<dbReference type="AlphaFoldDB" id="A0A239ZM63"/>
<protein>
    <submittedName>
        <fullName evidence="1">Uncharacterized protein</fullName>
    </submittedName>
</protein>
<reference evidence="1 2" key="1">
    <citation type="submission" date="2017-06" db="EMBL/GenBank/DDBJ databases">
        <authorList>
            <consortium name="Pathogen Informatics"/>
        </authorList>
    </citation>
    <scope>NUCLEOTIDE SEQUENCE [LARGE SCALE GENOMIC DNA]</scope>
    <source>
        <strain evidence="1 2">NCTC13839</strain>
    </source>
</reference>
<dbReference type="RefSeq" id="WP_095088544.1">
    <property type="nucleotide sequence ID" value="NZ_BMDM01000004.1"/>
</dbReference>
<gene>
    <name evidence="1" type="ORF">SAMEA4384403_01670</name>
</gene>
<proteinExistence type="predicted"/>
<keyword evidence="2" id="KW-1185">Reference proteome</keyword>
<dbReference type="Proteomes" id="UP000242084">
    <property type="component" value="Chromosome 1"/>
</dbReference>
<sequence>MMGTYVTSVINQEEFLINKGEENEIKENIYVLSEKGLIHASVIEIFEDNFKCKADKTNTVKINDIVITE</sequence>
<accession>A0A239ZM63</accession>
<dbReference type="KEGG" id="sste:SAMEA4384403_1670"/>
<organism evidence="1 2">
    <name type="scientific">Mammaliicoccus stepanovicii</name>
    <dbReference type="NCBI Taxonomy" id="643214"/>
    <lineage>
        <taxon>Bacteria</taxon>
        <taxon>Bacillati</taxon>
        <taxon>Bacillota</taxon>
        <taxon>Bacilli</taxon>
        <taxon>Bacillales</taxon>
        <taxon>Staphylococcaceae</taxon>
        <taxon>Mammaliicoccus</taxon>
    </lineage>
</organism>
<dbReference type="OrthoDB" id="2410092at2"/>